<dbReference type="EMBL" id="JARBHB010000010">
    <property type="protein sequence ID" value="KAJ8874560.1"/>
    <property type="molecule type" value="Genomic_DNA"/>
</dbReference>
<keyword evidence="2" id="KW-1185">Reference proteome</keyword>
<evidence type="ECO:0008006" key="3">
    <source>
        <dbReference type="Google" id="ProtNLM"/>
    </source>
</evidence>
<evidence type="ECO:0000313" key="1">
    <source>
        <dbReference type="EMBL" id="KAJ8874560.1"/>
    </source>
</evidence>
<name>A0ABQ9GRC8_9NEOP</name>
<proteinExistence type="predicted"/>
<accession>A0ABQ9GRC8</accession>
<sequence length="90" mass="10205">MHIPNNLKKQKDHRKTICPDIIKQFLGLADMLKNDITSTINAIQDALLPGMTKVRIRKSKLKAMMIVSFDITGMAKFELIPESQAINQKL</sequence>
<dbReference type="Proteomes" id="UP001159363">
    <property type="component" value="Chromosome 9"/>
</dbReference>
<gene>
    <name evidence="1" type="ORF">PR048_025423</name>
</gene>
<evidence type="ECO:0000313" key="2">
    <source>
        <dbReference type="Proteomes" id="UP001159363"/>
    </source>
</evidence>
<comment type="caution">
    <text evidence="1">The sequence shown here is derived from an EMBL/GenBank/DDBJ whole genome shotgun (WGS) entry which is preliminary data.</text>
</comment>
<organism evidence="1 2">
    <name type="scientific">Dryococelus australis</name>
    <dbReference type="NCBI Taxonomy" id="614101"/>
    <lineage>
        <taxon>Eukaryota</taxon>
        <taxon>Metazoa</taxon>
        <taxon>Ecdysozoa</taxon>
        <taxon>Arthropoda</taxon>
        <taxon>Hexapoda</taxon>
        <taxon>Insecta</taxon>
        <taxon>Pterygota</taxon>
        <taxon>Neoptera</taxon>
        <taxon>Polyneoptera</taxon>
        <taxon>Phasmatodea</taxon>
        <taxon>Verophasmatodea</taxon>
        <taxon>Anareolatae</taxon>
        <taxon>Phasmatidae</taxon>
        <taxon>Eurycanthinae</taxon>
        <taxon>Dryococelus</taxon>
    </lineage>
</organism>
<protein>
    <recommendedName>
        <fullName evidence="3">Transposase</fullName>
    </recommendedName>
</protein>
<reference evidence="1 2" key="1">
    <citation type="submission" date="2023-02" db="EMBL/GenBank/DDBJ databases">
        <title>LHISI_Scaffold_Assembly.</title>
        <authorList>
            <person name="Stuart O.P."/>
            <person name="Cleave R."/>
            <person name="Magrath M.J.L."/>
            <person name="Mikheyev A.S."/>
        </authorList>
    </citation>
    <scope>NUCLEOTIDE SEQUENCE [LARGE SCALE GENOMIC DNA]</scope>
    <source>
        <strain evidence="1">Daus_M_001</strain>
        <tissue evidence="1">Leg muscle</tissue>
    </source>
</reference>